<sequence>MDLHHNMEFKLSGNFLPNISNSDKLKIVEISDKSIVIQMNNSKRRGVFPKDSFHYWINRKSLIAIQEDEKKTS</sequence>
<proteinExistence type="predicted"/>
<gene>
    <name evidence="1" type="ORF">OIH86_12480</name>
</gene>
<dbReference type="Proteomes" id="UP001526147">
    <property type="component" value="Unassembled WGS sequence"/>
</dbReference>
<dbReference type="EMBL" id="JAOYEY010000038">
    <property type="protein sequence ID" value="MCV9886454.1"/>
    <property type="molecule type" value="Genomic_DNA"/>
</dbReference>
<accession>A0ABT3DHB7</accession>
<dbReference type="RefSeq" id="WP_026559995.1">
    <property type="nucleotide sequence ID" value="NZ_CP162630.1"/>
</dbReference>
<protein>
    <submittedName>
        <fullName evidence="1">Uncharacterized protein</fullName>
    </submittedName>
</protein>
<name>A0ABT3DHB7_9BACI</name>
<organism evidence="1 2">
    <name type="scientific">Metabacillus halosaccharovorans</name>
    <dbReference type="NCBI Taxonomy" id="930124"/>
    <lineage>
        <taxon>Bacteria</taxon>
        <taxon>Bacillati</taxon>
        <taxon>Bacillota</taxon>
        <taxon>Bacilli</taxon>
        <taxon>Bacillales</taxon>
        <taxon>Bacillaceae</taxon>
        <taxon>Metabacillus</taxon>
    </lineage>
</organism>
<keyword evidence="2" id="KW-1185">Reference proteome</keyword>
<reference evidence="1 2" key="1">
    <citation type="submission" date="2022-10" db="EMBL/GenBank/DDBJ databases">
        <title>Draft genome assembly of moderately radiation resistant bacterium Metabacillus halosaccharovorans.</title>
        <authorList>
            <person name="Pal S."/>
            <person name="Gopinathan A."/>
        </authorList>
    </citation>
    <scope>NUCLEOTIDE SEQUENCE [LARGE SCALE GENOMIC DNA]</scope>
    <source>
        <strain evidence="1 2">VITHBRA001</strain>
    </source>
</reference>
<comment type="caution">
    <text evidence="1">The sequence shown here is derived from an EMBL/GenBank/DDBJ whole genome shotgun (WGS) entry which is preliminary data.</text>
</comment>
<evidence type="ECO:0000313" key="2">
    <source>
        <dbReference type="Proteomes" id="UP001526147"/>
    </source>
</evidence>
<evidence type="ECO:0000313" key="1">
    <source>
        <dbReference type="EMBL" id="MCV9886454.1"/>
    </source>
</evidence>